<dbReference type="Proteomes" id="UP000886885">
    <property type="component" value="Chromosome 4A"/>
</dbReference>
<name>A0A8X8A2I3_POPTO</name>
<evidence type="ECO:0000313" key="1">
    <source>
        <dbReference type="EMBL" id="KAG6779415.1"/>
    </source>
</evidence>
<dbReference type="OrthoDB" id="816910at2759"/>
<proteinExistence type="predicted"/>
<comment type="caution">
    <text evidence="1">The sequence shown here is derived from an EMBL/GenBank/DDBJ whole genome shotgun (WGS) entry which is preliminary data.</text>
</comment>
<sequence>MKMLFSIEERQIYSTKYVASKEICDQSFCVGSSHGYTISINCETELPAKDTFLGRTRDDMDSGDATQACADIAAGMKLQ</sequence>
<evidence type="ECO:0000313" key="2">
    <source>
        <dbReference type="Proteomes" id="UP000886885"/>
    </source>
</evidence>
<accession>A0A8X8A2I3</accession>
<keyword evidence="2" id="KW-1185">Reference proteome</keyword>
<gene>
    <name evidence="1" type="ORF">POTOM_015795</name>
</gene>
<organism evidence="1 2">
    <name type="scientific">Populus tomentosa</name>
    <name type="common">Chinese white poplar</name>
    <dbReference type="NCBI Taxonomy" id="118781"/>
    <lineage>
        <taxon>Eukaryota</taxon>
        <taxon>Viridiplantae</taxon>
        <taxon>Streptophyta</taxon>
        <taxon>Embryophyta</taxon>
        <taxon>Tracheophyta</taxon>
        <taxon>Spermatophyta</taxon>
        <taxon>Magnoliopsida</taxon>
        <taxon>eudicotyledons</taxon>
        <taxon>Gunneridae</taxon>
        <taxon>Pentapetalae</taxon>
        <taxon>rosids</taxon>
        <taxon>fabids</taxon>
        <taxon>Malpighiales</taxon>
        <taxon>Salicaceae</taxon>
        <taxon>Saliceae</taxon>
        <taxon>Populus</taxon>
    </lineage>
</organism>
<protein>
    <submittedName>
        <fullName evidence="1">Uncharacterized protein</fullName>
    </submittedName>
</protein>
<dbReference type="AlphaFoldDB" id="A0A8X8A2I3"/>
<reference evidence="1" key="1">
    <citation type="journal article" date="2020" name="bioRxiv">
        <title>Hybrid origin of Populus tomentosa Carr. identified through genome sequencing and phylogenomic analysis.</title>
        <authorList>
            <person name="An X."/>
            <person name="Gao K."/>
            <person name="Chen Z."/>
            <person name="Li J."/>
            <person name="Yang X."/>
            <person name="Yang X."/>
            <person name="Zhou J."/>
            <person name="Guo T."/>
            <person name="Zhao T."/>
            <person name="Huang S."/>
            <person name="Miao D."/>
            <person name="Khan W.U."/>
            <person name="Rao P."/>
            <person name="Ye M."/>
            <person name="Lei B."/>
            <person name="Liao W."/>
            <person name="Wang J."/>
            <person name="Ji L."/>
            <person name="Li Y."/>
            <person name="Guo B."/>
            <person name="Mustafa N.S."/>
            <person name="Li S."/>
            <person name="Yun Q."/>
            <person name="Keller S.R."/>
            <person name="Mao J."/>
            <person name="Zhang R."/>
            <person name="Strauss S.H."/>
        </authorList>
    </citation>
    <scope>NUCLEOTIDE SEQUENCE</scope>
    <source>
        <strain evidence="1">GM15</strain>
        <tissue evidence="1">Leaf</tissue>
    </source>
</reference>
<dbReference type="EMBL" id="JAAWWB010000007">
    <property type="protein sequence ID" value="KAG6779415.1"/>
    <property type="molecule type" value="Genomic_DNA"/>
</dbReference>